<name>A0AAV6TEH2_9ARAC</name>
<dbReference type="AlphaFoldDB" id="A0AAV6TEH2"/>
<sequence length="67" mass="7662">MESISVLCKHFTSGTPKDPDPQLIDPQLIPADRRRKSTRITSYSPTTAKDLHRSIIFLDKLHETRNS</sequence>
<protein>
    <submittedName>
        <fullName evidence="2">Uncharacterized protein</fullName>
    </submittedName>
</protein>
<reference evidence="2 3" key="1">
    <citation type="journal article" date="2022" name="Nat. Ecol. Evol.">
        <title>A masculinizing supergene underlies an exaggerated male reproductive morph in a spider.</title>
        <authorList>
            <person name="Hendrickx F."/>
            <person name="De Corte Z."/>
            <person name="Sonet G."/>
            <person name="Van Belleghem S.M."/>
            <person name="Kostlbacher S."/>
            <person name="Vangestel C."/>
        </authorList>
    </citation>
    <scope>NUCLEOTIDE SEQUENCE [LARGE SCALE GENOMIC DNA]</scope>
    <source>
        <strain evidence="2">W744_W776</strain>
    </source>
</reference>
<organism evidence="2 3">
    <name type="scientific">Oedothorax gibbosus</name>
    <dbReference type="NCBI Taxonomy" id="931172"/>
    <lineage>
        <taxon>Eukaryota</taxon>
        <taxon>Metazoa</taxon>
        <taxon>Ecdysozoa</taxon>
        <taxon>Arthropoda</taxon>
        <taxon>Chelicerata</taxon>
        <taxon>Arachnida</taxon>
        <taxon>Araneae</taxon>
        <taxon>Araneomorphae</taxon>
        <taxon>Entelegynae</taxon>
        <taxon>Araneoidea</taxon>
        <taxon>Linyphiidae</taxon>
        <taxon>Erigoninae</taxon>
        <taxon>Oedothorax</taxon>
    </lineage>
</organism>
<feature type="region of interest" description="Disordered" evidence="1">
    <location>
        <begin position="11"/>
        <end position="45"/>
    </location>
</feature>
<gene>
    <name evidence="2" type="ORF">JTE90_005885</name>
</gene>
<accession>A0AAV6TEH2</accession>
<dbReference type="Proteomes" id="UP000827092">
    <property type="component" value="Unassembled WGS sequence"/>
</dbReference>
<keyword evidence="3" id="KW-1185">Reference proteome</keyword>
<evidence type="ECO:0000313" key="3">
    <source>
        <dbReference type="Proteomes" id="UP000827092"/>
    </source>
</evidence>
<evidence type="ECO:0000256" key="1">
    <source>
        <dbReference type="SAM" id="MobiDB-lite"/>
    </source>
</evidence>
<evidence type="ECO:0000313" key="2">
    <source>
        <dbReference type="EMBL" id="KAG8159061.1"/>
    </source>
</evidence>
<comment type="caution">
    <text evidence="2">The sequence shown here is derived from an EMBL/GenBank/DDBJ whole genome shotgun (WGS) entry which is preliminary data.</text>
</comment>
<dbReference type="EMBL" id="JAFNEN010005891">
    <property type="protein sequence ID" value="KAG8159061.1"/>
    <property type="molecule type" value="Genomic_DNA"/>
</dbReference>
<proteinExistence type="predicted"/>